<dbReference type="InterPro" id="IPR017853">
    <property type="entry name" value="GH"/>
</dbReference>
<keyword evidence="3 4" id="KW-0326">Glycosidase</keyword>
<keyword evidence="8" id="KW-1185">Reference proteome</keyword>
<evidence type="ECO:0000256" key="2">
    <source>
        <dbReference type="ARBA" id="ARBA00022801"/>
    </source>
</evidence>
<dbReference type="PANTHER" id="PTHR40079">
    <property type="entry name" value="MANNAN ENDO-1,4-BETA-MANNOSIDASE E-RELATED"/>
    <property type="match status" value="1"/>
</dbReference>
<evidence type="ECO:0000256" key="5">
    <source>
        <dbReference type="SAM" id="SignalP"/>
    </source>
</evidence>
<dbReference type="Proteomes" id="UP000030982">
    <property type="component" value="Unassembled WGS sequence"/>
</dbReference>
<keyword evidence="5" id="KW-0732">Signal</keyword>
<comment type="similarity">
    <text evidence="1 4">Belongs to the glycosyl hydrolase 26 family.</text>
</comment>
<proteinExistence type="inferred from homology"/>
<feature type="domain" description="GH26" evidence="6">
    <location>
        <begin position="35"/>
        <end position="377"/>
    </location>
</feature>
<dbReference type="SUPFAM" id="SSF51445">
    <property type="entry name" value="(Trans)glycosidases"/>
    <property type="match status" value="1"/>
</dbReference>
<accession>A0A0B2AM33</accession>
<gene>
    <name evidence="7" type="ORF">LK10_04175</name>
</gene>
<protein>
    <recommendedName>
        <fullName evidence="6">GH26 domain-containing protein</fullName>
    </recommendedName>
</protein>
<evidence type="ECO:0000313" key="8">
    <source>
        <dbReference type="Proteomes" id="UP000030982"/>
    </source>
</evidence>
<feature type="active site" description="Nucleophile" evidence="4">
    <location>
        <position position="307"/>
    </location>
</feature>
<dbReference type="InterPro" id="IPR022790">
    <property type="entry name" value="GH26_dom"/>
</dbReference>
<feature type="signal peptide" evidence="5">
    <location>
        <begin position="1"/>
        <end position="25"/>
    </location>
</feature>
<evidence type="ECO:0000256" key="3">
    <source>
        <dbReference type="ARBA" id="ARBA00023295"/>
    </source>
</evidence>
<dbReference type="AlphaFoldDB" id="A0A0B2AM33"/>
<reference evidence="7 8" key="1">
    <citation type="submission" date="2014-09" db="EMBL/GenBank/DDBJ databases">
        <title>Genome sequence of Sinomonas sp. MUSC 117.</title>
        <authorList>
            <person name="Lee L.-H."/>
        </authorList>
    </citation>
    <scope>NUCLEOTIDE SEQUENCE [LARGE SCALE GENOMIC DNA]</scope>
    <source>
        <strain evidence="7 8">MUSC 117</strain>
    </source>
</reference>
<dbReference type="GO" id="GO:0006080">
    <property type="term" value="P:substituted mannan metabolic process"/>
    <property type="evidence" value="ECO:0007669"/>
    <property type="project" value="InterPro"/>
</dbReference>
<dbReference type="GO" id="GO:0016985">
    <property type="term" value="F:mannan endo-1,4-beta-mannosidase activity"/>
    <property type="evidence" value="ECO:0007669"/>
    <property type="project" value="InterPro"/>
</dbReference>
<evidence type="ECO:0000313" key="7">
    <source>
        <dbReference type="EMBL" id="KHL04738.1"/>
    </source>
</evidence>
<dbReference type="Gene3D" id="3.20.20.80">
    <property type="entry name" value="Glycosidases"/>
    <property type="match status" value="1"/>
</dbReference>
<dbReference type="PROSITE" id="PS51764">
    <property type="entry name" value="GH26"/>
    <property type="match status" value="1"/>
</dbReference>
<feature type="chain" id="PRO_5038857273" description="GH26 domain-containing protein" evidence="5">
    <location>
        <begin position="26"/>
        <end position="401"/>
    </location>
</feature>
<organism evidence="7 8">
    <name type="scientific">Sinomonas humi</name>
    <dbReference type="NCBI Taxonomy" id="1338436"/>
    <lineage>
        <taxon>Bacteria</taxon>
        <taxon>Bacillati</taxon>
        <taxon>Actinomycetota</taxon>
        <taxon>Actinomycetes</taxon>
        <taxon>Micrococcales</taxon>
        <taxon>Micrococcaceae</taxon>
        <taxon>Sinomonas</taxon>
    </lineage>
</organism>
<evidence type="ECO:0000256" key="1">
    <source>
        <dbReference type="ARBA" id="ARBA00007754"/>
    </source>
</evidence>
<feature type="active site" description="Proton donor" evidence="4">
    <location>
        <position position="155"/>
    </location>
</feature>
<dbReference type="PANTHER" id="PTHR40079:SF4">
    <property type="entry name" value="GH26 DOMAIN-CONTAINING PROTEIN-RELATED"/>
    <property type="match status" value="1"/>
</dbReference>
<sequence length="401" mass="41994">MSPVSTAIRSALVPLAAGVLAAALAGCSAPAPPAASSASTPCPVPARPTGPAHGVLYGVNLDWGNEQLSGYATALGHHPAVAVSFSGFPFTDTDRKNIQGAADQVRRQGATLLLTLEPHAGLAAASAPSALGDLTALLKGINDSGVPVIVRFGQEMNGSWYEWGEQPGEYVAAFDKVAAAVHAAPSSATMWAPNYGGGYPFAGGKYEAKKGTADFAALDTNHDGVLDGRDDPYAPYWPGDAAVDWVGMSLYHWGNTYPWGANVVPEPGKFAQQLTGTYNGAGGNDLAVPDFYTDYGIRHAKPVAIAETAALVNTSRDTSDALTVKQAWWDQVLAPDIPARFPDLKMVNWFEWDKYESEVNATVDWTATKDPAVRAAFTKALPSWLDYGTPAACTPATGPTG</sequence>
<keyword evidence="2 4" id="KW-0378">Hydrolase</keyword>
<dbReference type="EMBL" id="JTDL01000048">
    <property type="protein sequence ID" value="KHL04738.1"/>
    <property type="molecule type" value="Genomic_DNA"/>
</dbReference>
<evidence type="ECO:0000259" key="6">
    <source>
        <dbReference type="PROSITE" id="PS51764"/>
    </source>
</evidence>
<name>A0A0B2AM33_9MICC</name>
<evidence type="ECO:0000256" key="4">
    <source>
        <dbReference type="PROSITE-ProRule" id="PRU01100"/>
    </source>
</evidence>
<dbReference type="STRING" id="1338436.LK10_04175"/>
<comment type="caution">
    <text evidence="7">The sequence shown here is derived from an EMBL/GenBank/DDBJ whole genome shotgun (WGS) entry which is preliminary data.</text>
</comment>
<dbReference type="InterPro" id="IPR000805">
    <property type="entry name" value="Glyco_hydro_26"/>
</dbReference>